<dbReference type="Proteomes" id="UP000015102">
    <property type="component" value="Unassembled WGS sequence"/>
</dbReference>
<reference evidence="8" key="1">
    <citation type="submission" date="2013-02" db="EMBL/GenBank/DDBJ databases">
        <authorList>
            <person name="Hughes D."/>
        </authorList>
    </citation>
    <scope>NUCLEOTIDE SEQUENCE</scope>
    <source>
        <strain>Durham</strain>
        <strain evidence="8">NC isolate 2 -- Noor lab</strain>
    </source>
</reference>
<proteinExistence type="inferred from homology"/>
<evidence type="ECO:0000256" key="5">
    <source>
        <dbReference type="ARBA" id="ARBA00023136"/>
    </source>
</evidence>
<dbReference type="HOGENOM" id="CLU_1818004_0_0_1"/>
<dbReference type="AlphaFoldDB" id="T1H273"/>
<reference evidence="7" key="2">
    <citation type="submission" date="2015-06" db="UniProtKB">
        <authorList>
            <consortium name="EnsemblMetazoa"/>
        </authorList>
    </citation>
    <scope>IDENTIFICATION</scope>
</reference>
<evidence type="ECO:0000256" key="3">
    <source>
        <dbReference type="ARBA" id="ARBA00022692"/>
    </source>
</evidence>
<keyword evidence="5 6" id="KW-0472">Membrane</keyword>
<accession>T1H273</accession>
<evidence type="ECO:0000256" key="2">
    <source>
        <dbReference type="ARBA" id="ARBA00010131"/>
    </source>
</evidence>
<evidence type="ECO:0000256" key="4">
    <source>
        <dbReference type="ARBA" id="ARBA00022989"/>
    </source>
</evidence>
<dbReference type="EnsemblMetazoa" id="MESCA010307-RA">
    <property type="protein sequence ID" value="MESCA010307-PA"/>
    <property type="gene ID" value="MESCA010307"/>
</dbReference>
<evidence type="ECO:0000313" key="8">
    <source>
        <dbReference type="Proteomes" id="UP000015102"/>
    </source>
</evidence>
<sequence length="142" mass="16150">MSNIQNFRSIAARTQTYCDGLADPTIGDNDDYYISEPPRRVYFDVPDSNGLQFSEYIFHGELPIVAAAQAKEMMDLTLDTDKIHADMERDMDENAFAIHHRGTIIPDSNEQREIGRNMYIIGIVVAILVLLASIFLHFILKK</sequence>
<dbReference type="GO" id="GO:0012505">
    <property type="term" value="C:endomembrane system"/>
    <property type="evidence" value="ECO:0007669"/>
    <property type="project" value="TreeGrafter"/>
</dbReference>
<feature type="transmembrane region" description="Helical" evidence="6">
    <location>
        <begin position="118"/>
        <end position="140"/>
    </location>
</feature>
<dbReference type="STRING" id="36166.T1H273"/>
<name>T1H273_MEGSC</name>
<comment type="similarity">
    <text evidence="2">Belongs to the ODR-4 family.</text>
</comment>
<keyword evidence="4 6" id="KW-1133">Transmembrane helix</keyword>
<dbReference type="PANTHER" id="PTHR33966">
    <property type="entry name" value="PROTEIN ODR-4 HOMOLOG"/>
    <property type="match status" value="1"/>
</dbReference>
<dbReference type="InterPro" id="IPR029454">
    <property type="entry name" value="ODR-4-like"/>
</dbReference>
<dbReference type="PANTHER" id="PTHR33966:SF1">
    <property type="entry name" value="PROTEIN ODR-4 HOMOLOG"/>
    <property type="match status" value="1"/>
</dbReference>
<evidence type="ECO:0000256" key="6">
    <source>
        <dbReference type="SAM" id="Phobius"/>
    </source>
</evidence>
<dbReference type="GO" id="GO:0016020">
    <property type="term" value="C:membrane"/>
    <property type="evidence" value="ECO:0007669"/>
    <property type="project" value="UniProtKB-SubCell"/>
</dbReference>
<evidence type="ECO:0000313" key="7">
    <source>
        <dbReference type="EnsemblMetazoa" id="MESCA010307-PA"/>
    </source>
</evidence>
<organism evidence="7 8">
    <name type="scientific">Megaselia scalaris</name>
    <name type="common">Humpbacked fly</name>
    <name type="synonym">Phora scalaris</name>
    <dbReference type="NCBI Taxonomy" id="36166"/>
    <lineage>
        <taxon>Eukaryota</taxon>
        <taxon>Metazoa</taxon>
        <taxon>Ecdysozoa</taxon>
        <taxon>Arthropoda</taxon>
        <taxon>Hexapoda</taxon>
        <taxon>Insecta</taxon>
        <taxon>Pterygota</taxon>
        <taxon>Neoptera</taxon>
        <taxon>Endopterygota</taxon>
        <taxon>Diptera</taxon>
        <taxon>Brachycera</taxon>
        <taxon>Muscomorpha</taxon>
        <taxon>Platypezoidea</taxon>
        <taxon>Phoridae</taxon>
        <taxon>Megaseliini</taxon>
        <taxon>Megaselia</taxon>
    </lineage>
</organism>
<dbReference type="Pfam" id="PF14778">
    <property type="entry name" value="ODR4-like"/>
    <property type="match status" value="1"/>
</dbReference>
<comment type="subcellular location">
    <subcellularLocation>
        <location evidence="1">Membrane</location>
    </subcellularLocation>
</comment>
<keyword evidence="8" id="KW-1185">Reference proteome</keyword>
<keyword evidence="3 6" id="KW-0812">Transmembrane</keyword>
<protein>
    <submittedName>
        <fullName evidence="7">Uncharacterized protein</fullName>
    </submittedName>
</protein>
<dbReference type="GO" id="GO:0008104">
    <property type="term" value="P:intracellular protein localization"/>
    <property type="evidence" value="ECO:0007669"/>
    <property type="project" value="TreeGrafter"/>
</dbReference>
<dbReference type="EMBL" id="CAQQ02080763">
    <property type="status" value="NOT_ANNOTATED_CDS"/>
    <property type="molecule type" value="Genomic_DNA"/>
</dbReference>
<evidence type="ECO:0000256" key="1">
    <source>
        <dbReference type="ARBA" id="ARBA00004370"/>
    </source>
</evidence>